<dbReference type="EMBL" id="JACIJD010000023">
    <property type="protein sequence ID" value="MBB5695797.1"/>
    <property type="molecule type" value="Genomic_DNA"/>
</dbReference>
<gene>
    <name evidence="1" type="ORF">FHS87_003864</name>
</gene>
<keyword evidence="2" id="KW-1185">Reference proteome</keyword>
<evidence type="ECO:0000313" key="1">
    <source>
        <dbReference type="EMBL" id="MBB5695797.1"/>
    </source>
</evidence>
<evidence type="ECO:0000313" key="2">
    <source>
        <dbReference type="Proteomes" id="UP000580654"/>
    </source>
</evidence>
<accession>A0A840YH82</accession>
<dbReference type="Proteomes" id="UP000580654">
    <property type="component" value="Unassembled WGS sequence"/>
</dbReference>
<protein>
    <submittedName>
        <fullName evidence="1">Uncharacterized protein</fullName>
    </submittedName>
</protein>
<name>A0A840YH82_9PROT</name>
<proteinExistence type="predicted"/>
<dbReference type="AlphaFoldDB" id="A0A840YH82"/>
<sequence>MTLERMKAADFIQALNEGNLVKPGLQLVGLTKPSGNKKELSFSLGLSCSRWITIPEKLVDHIDWLGDITCGDHTHPLVQLSFKATTTDEGKLFSELLENAAVGMTLSPADSASFATGMPAHIALAFCRCPPGYVEEIGSNGRIYCVPQRRMNV</sequence>
<comment type="caution">
    <text evidence="1">The sequence shown here is derived from an EMBL/GenBank/DDBJ whole genome shotgun (WGS) entry which is preliminary data.</text>
</comment>
<dbReference type="RefSeq" id="WP_184520986.1">
    <property type="nucleotide sequence ID" value="NZ_JACIJD010000023.1"/>
</dbReference>
<reference evidence="1 2" key="1">
    <citation type="submission" date="2020-08" db="EMBL/GenBank/DDBJ databases">
        <title>Genomic Encyclopedia of Type Strains, Phase IV (KMG-IV): sequencing the most valuable type-strain genomes for metagenomic binning, comparative biology and taxonomic classification.</title>
        <authorList>
            <person name="Goeker M."/>
        </authorList>
    </citation>
    <scope>NUCLEOTIDE SEQUENCE [LARGE SCALE GENOMIC DNA]</scope>
    <source>
        <strain evidence="1 2">DSM 25622</strain>
    </source>
</reference>
<organism evidence="1 2">
    <name type="scientific">Muricoccus pecuniae</name>
    <dbReference type="NCBI Taxonomy" id="693023"/>
    <lineage>
        <taxon>Bacteria</taxon>
        <taxon>Pseudomonadati</taxon>
        <taxon>Pseudomonadota</taxon>
        <taxon>Alphaproteobacteria</taxon>
        <taxon>Acetobacterales</taxon>
        <taxon>Roseomonadaceae</taxon>
        <taxon>Muricoccus</taxon>
    </lineage>
</organism>